<sequence>MTESLSFKSLFYLSVLFCEVQQFLEVSIFPSTHCLCFFRFSGLLRSLMRKLGAPRGVRLLTYAKYALQGLSPKLNPDSDNVVKVVLARFKTSLSYLQLRLLLEILELLSWMDDVRSSFIKRLKDMLISAGYFLRNTFPSPAIAP</sequence>
<proteinExistence type="predicted"/>
<gene>
    <name evidence="1" type="ORF">ILEXP_LOCUS11169</name>
</gene>
<accession>A0ABC8RK89</accession>
<protein>
    <submittedName>
        <fullName evidence="1">Uncharacterized protein</fullName>
    </submittedName>
</protein>
<name>A0ABC8RK89_9AQUA</name>
<reference evidence="1 2" key="1">
    <citation type="submission" date="2024-02" db="EMBL/GenBank/DDBJ databases">
        <authorList>
            <person name="Vignale AGUSTIN F."/>
            <person name="Sosa J E."/>
            <person name="Modenutti C."/>
        </authorList>
    </citation>
    <scope>NUCLEOTIDE SEQUENCE [LARGE SCALE GENOMIC DNA]</scope>
</reference>
<evidence type="ECO:0000313" key="2">
    <source>
        <dbReference type="Proteomes" id="UP001642360"/>
    </source>
</evidence>
<dbReference type="EMBL" id="CAUOFW020001303">
    <property type="protein sequence ID" value="CAK9143454.1"/>
    <property type="molecule type" value="Genomic_DNA"/>
</dbReference>
<comment type="caution">
    <text evidence="1">The sequence shown here is derived from an EMBL/GenBank/DDBJ whole genome shotgun (WGS) entry which is preliminary data.</text>
</comment>
<dbReference type="Proteomes" id="UP001642360">
    <property type="component" value="Unassembled WGS sequence"/>
</dbReference>
<keyword evidence="2" id="KW-1185">Reference proteome</keyword>
<evidence type="ECO:0000313" key="1">
    <source>
        <dbReference type="EMBL" id="CAK9143454.1"/>
    </source>
</evidence>
<organism evidence="1 2">
    <name type="scientific">Ilex paraguariensis</name>
    <name type="common">yerba mate</name>
    <dbReference type="NCBI Taxonomy" id="185542"/>
    <lineage>
        <taxon>Eukaryota</taxon>
        <taxon>Viridiplantae</taxon>
        <taxon>Streptophyta</taxon>
        <taxon>Embryophyta</taxon>
        <taxon>Tracheophyta</taxon>
        <taxon>Spermatophyta</taxon>
        <taxon>Magnoliopsida</taxon>
        <taxon>eudicotyledons</taxon>
        <taxon>Gunneridae</taxon>
        <taxon>Pentapetalae</taxon>
        <taxon>asterids</taxon>
        <taxon>campanulids</taxon>
        <taxon>Aquifoliales</taxon>
        <taxon>Aquifoliaceae</taxon>
        <taxon>Ilex</taxon>
    </lineage>
</organism>
<dbReference type="AlphaFoldDB" id="A0ABC8RK89"/>